<protein>
    <submittedName>
        <fullName evidence="1">Uncharacterized protein</fullName>
    </submittedName>
</protein>
<keyword evidence="2" id="KW-1185">Reference proteome</keyword>
<dbReference type="OrthoDB" id="9118931at2759"/>
<evidence type="ECO:0000313" key="1">
    <source>
        <dbReference type="EMBL" id="KQK75399.1"/>
    </source>
</evidence>
<comment type="caution">
    <text evidence="1">The sequence shown here is derived from an EMBL/GenBank/DDBJ whole genome shotgun (WGS) entry which is preliminary data.</text>
</comment>
<name>A0A0Q3LY40_AMAAE</name>
<sequence>MDLLEIKIKLLYNIYDILKKQVVQLQAMKLYHTDLEKLCLLLHEGGQESIATMLDDLQGQASSCQTKAREPVCGDLECSPVALTIASADGEVSQVHGLRADMTGGDLTARFRTVVWEPKKNEYSQPVDTTVPPSVRTWTLPNNPMIINVIEIEDLK</sequence>
<evidence type="ECO:0000313" key="2">
    <source>
        <dbReference type="Proteomes" id="UP000051836"/>
    </source>
</evidence>
<accession>A0A0Q3LY40</accession>
<proteinExistence type="predicted"/>
<dbReference type="Proteomes" id="UP000051836">
    <property type="component" value="Unassembled WGS sequence"/>
</dbReference>
<dbReference type="EMBL" id="LMAW01002940">
    <property type="protein sequence ID" value="KQK75399.1"/>
    <property type="molecule type" value="Genomic_DNA"/>
</dbReference>
<dbReference type="STRING" id="12930.A0A0Q3LY40"/>
<gene>
    <name evidence="1" type="ORF">AAES_145239</name>
</gene>
<organism evidence="1 2">
    <name type="scientific">Amazona aestiva</name>
    <name type="common">Blue-fronted Amazon parrot</name>
    <dbReference type="NCBI Taxonomy" id="12930"/>
    <lineage>
        <taxon>Eukaryota</taxon>
        <taxon>Metazoa</taxon>
        <taxon>Chordata</taxon>
        <taxon>Craniata</taxon>
        <taxon>Vertebrata</taxon>
        <taxon>Euteleostomi</taxon>
        <taxon>Archelosauria</taxon>
        <taxon>Archosauria</taxon>
        <taxon>Dinosauria</taxon>
        <taxon>Saurischia</taxon>
        <taxon>Theropoda</taxon>
        <taxon>Coelurosauria</taxon>
        <taxon>Aves</taxon>
        <taxon>Neognathae</taxon>
        <taxon>Neoaves</taxon>
        <taxon>Telluraves</taxon>
        <taxon>Australaves</taxon>
        <taxon>Psittaciformes</taxon>
        <taxon>Psittacidae</taxon>
        <taxon>Amazona</taxon>
    </lineage>
</organism>
<reference evidence="1 2" key="1">
    <citation type="submission" date="2015-10" db="EMBL/GenBank/DDBJ databases">
        <authorList>
            <person name="Gilbert D.G."/>
        </authorList>
    </citation>
    <scope>NUCLEOTIDE SEQUENCE [LARGE SCALE GENOMIC DNA]</scope>
    <source>
        <strain evidence="1">FVVF132</strain>
    </source>
</reference>
<dbReference type="AlphaFoldDB" id="A0A0Q3LY40"/>